<dbReference type="Pfam" id="PF14992">
    <property type="entry name" value="TMCO5"/>
    <property type="match status" value="1"/>
</dbReference>
<evidence type="ECO:0000256" key="4">
    <source>
        <dbReference type="ARBA" id="ARBA00023054"/>
    </source>
</evidence>
<keyword evidence="8" id="KW-1185">Reference proteome</keyword>
<evidence type="ECO:0000256" key="3">
    <source>
        <dbReference type="ARBA" id="ARBA00022989"/>
    </source>
</evidence>
<gene>
    <name evidence="9" type="primary">LOC101708271</name>
</gene>
<evidence type="ECO:0000256" key="2">
    <source>
        <dbReference type="ARBA" id="ARBA00022692"/>
    </source>
</evidence>
<evidence type="ECO:0000256" key="1">
    <source>
        <dbReference type="ARBA" id="ARBA00004167"/>
    </source>
</evidence>
<dbReference type="PANTHER" id="PTHR22422">
    <property type="entry name" value="TRANSMEMBRANE AND COILED-COIL DOMAIN-CONTAINING PROTEIN 5B-RELATED"/>
    <property type="match status" value="1"/>
</dbReference>
<dbReference type="AlphaFoldDB" id="A0AAX6RNL9"/>
<dbReference type="InterPro" id="IPR026617">
    <property type="entry name" value="SMCO2/5"/>
</dbReference>
<keyword evidence="4 6" id="KW-0175">Coiled coil</keyword>
<proteinExistence type="predicted"/>
<keyword evidence="2 7" id="KW-0812">Transmembrane</keyword>
<sequence length="362" mass="42570">MSSPRLNTLLKVTQLQSSRIEENSEMHGLDLEAEIFDVAKWRLWMRDKSDHNYWKLTVEEVKHNPPGDMLIMEIENLEATKQNLNRLNSDLEKDLQTLDEANEALLRKIQEKEKTVQSLERDLTLPAETDKEEEELNQIILEKNDALKNLEVEIAKLEEKNTILSKNVEELQEKISRGLKNFGPTKETLRKNLAELKVKLQQSVELCELQEKEIAKVQSDYQLIHELCEEQSHCIRMYLELLRQLEKEKELLILNKEIAKAQNSSQAAKPGSILVETIQKNMEKTIMKKEKRFSFFRLFLWLFFMALIFIELLGCLFFHLQYINPDLIVDTLPMLMSRRNQKRLRDFLSPLLTLESDTLLPH</sequence>
<keyword evidence="5 7" id="KW-0472">Membrane</keyword>
<feature type="coiled-coil region" evidence="6">
    <location>
        <begin position="67"/>
        <end position="262"/>
    </location>
</feature>
<keyword evidence="3 7" id="KW-1133">Transmembrane helix</keyword>
<organism evidence="8 9">
    <name type="scientific">Heterocephalus glaber</name>
    <name type="common">Naked mole rat</name>
    <dbReference type="NCBI Taxonomy" id="10181"/>
    <lineage>
        <taxon>Eukaryota</taxon>
        <taxon>Metazoa</taxon>
        <taxon>Chordata</taxon>
        <taxon>Craniata</taxon>
        <taxon>Vertebrata</taxon>
        <taxon>Euteleostomi</taxon>
        <taxon>Mammalia</taxon>
        <taxon>Eutheria</taxon>
        <taxon>Euarchontoglires</taxon>
        <taxon>Glires</taxon>
        <taxon>Rodentia</taxon>
        <taxon>Hystricomorpha</taxon>
        <taxon>Bathyergidae</taxon>
        <taxon>Heterocephalus</taxon>
    </lineage>
</organism>
<feature type="transmembrane region" description="Helical" evidence="7">
    <location>
        <begin position="298"/>
        <end position="320"/>
    </location>
</feature>
<evidence type="ECO:0000313" key="9">
    <source>
        <dbReference type="RefSeq" id="XP_021097378.1"/>
    </source>
</evidence>
<accession>A0AAX6RNL9</accession>
<reference evidence="9" key="1">
    <citation type="submission" date="2025-08" db="UniProtKB">
        <authorList>
            <consortium name="RefSeq"/>
        </authorList>
    </citation>
    <scope>IDENTIFICATION</scope>
</reference>
<name>A0AAX6RNL9_HETGA</name>
<evidence type="ECO:0000256" key="7">
    <source>
        <dbReference type="SAM" id="Phobius"/>
    </source>
</evidence>
<evidence type="ECO:0000256" key="5">
    <source>
        <dbReference type="ARBA" id="ARBA00023136"/>
    </source>
</evidence>
<evidence type="ECO:0000256" key="6">
    <source>
        <dbReference type="SAM" id="Coils"/>
    </source>
</evidence>
<dbReference type="Proteomes" id="UP000694906">
    <property type="component" value="Unplaced"/>
</dbReference>
<evidence type="ECO:0000313" key="8">
    <source>
        <dbReference type="Proteomes" id="UP000694906"/>
    </source>
</evidence>
<dbReference type="RefSeq" id="XP_021097378.1">
    <property type="nucleotide sequence ID" value="XM_021241719.1"/>
</dbReference>
<comment type="subcellular location">
    <subcellularLocation>
        <location evidence="1">Membrane</location>
        <topology evidence="1">Single-pass membrane protein</topology>
    </subcellularLocation>
</comment>
<protein>
    <submittedName>
        <fullName evidence="9">Transmembrane and coiled-coil domain-containing protein 5B isoform X1</fullName>
    </submittedName>
</protein>
<dbReference type="PANTHER" id="PTHR22422:SF1">
    <property type="entry name" value="TRANSMEMBRANE AND COILED-COIL DOMAIN-CONTAINING PROTEIN 5B"/>
    <property type="match status" value="1"/>
</dbReference>
<dbReference type="GeneID" id="101708271"/>
<dbReference type="GO" id="GO:0016020">
    <property type="term" value="C:membrane"/>
    <property type="evidence" value="ECO:0007669"/>
    <property type="project" value="UniProtKB-SubCell"/>
</dbReference>